<evidence type="ECO:0000256" key="1">
    <source>
        <dbReference type="ARBA" id="ARBA00010638"/>
    </source>
</evidence>
<name>A0A2G6MSV2_9BACT</name>
<dbReference type="GO" id="GO:0005524">
    <property type="term" value="F:ATP binding"/>
    <property type="evidence" value="ECO:0007669"/>
    <property type="project" value="UniProtKB-KW"/>
</dbReference>
<comment type="catalytic activity">
    <reaction evidence="5">
        <text>(6S)-5-formyl-5,6,7,8-tetrahydrofolate + ATP = (6R)-5,10-methenyltetrahydrofolate + ADP + phosphate</text>
        <dbReference type="Rhea" id="RHEA:10488"/>
        <dbReference type="ChEBI" id="CHEBI:30616"/>
        <dbReference type="ChEBI" id="CHEBI:43474"/>
        <dbReference type="ChEBI" id="CHEBI:57455"/>
        <dbReference type="ChEBI" id="CHEBI:57457"/>
        <dbReference type="ChEBI" id="CHEBI:456216"/>
        <dbReference type="EC" id="6.3.3.2"/>
    </reaction>
</comment>
<dbReference type="InterPro" id="IPR002698">
    <property type="entry name" value="FTHF_cligase"/>
</dbReference>
<evidence type="ECO:0000256" key="2">
    <source>
        <dbReference type="ARBA" id="ARBA00022741"/>
    </source>
</evidence>
<dbReference type="Proteomes" id="UP000231203">
    <property type="component" value="Unassembled WGS sequence"/>
</dbReference>
<organism evidence="6 7">
    <name type="scientific">Desulfobacter postgatei</name>
    <dbReference type="NCBI Taxonomy" id="2293"/>
    <lineage>
        <taxon>Bacteria</taxon>
        <taxon>Pseudomonadati</taxon>
        <taxon>Thermodesulfobacteriota</taxon>
        <taxon>Desulfobacteria</taxon>
        <taxon>Desulfobacterales</taxon>
        <taxon>Desulfobacteraceae</taxon>
        <taxon>Desulfobacter</taxon>
    </lineage>
</organism>
<dbReference type="SUPFAM" id="SSF100950">
    <property type="entry name" value="NagB/RpiA/CoA transferase-like"/>
    <property type="match status" value="1"/>
</dbReference>
<dbReference type="InterPro" id="IPR024185">
    <property type="entry name" value="FTHF_cligase-like_sf"/>
</dbReference>
<feature type="binding site" evidence="4">
    <location>
        <begin position="139"/>
        <end position="147"/>
    </location>
    <ligand>
        <name>ATP</name>
        <dbReference type="ChEBI" id="CHEBI:30616"/>
    </ligand>
</feature>
<reference evidence="6 7" key="1">
    <citation type="submission" date="2017-10" db="EMBL/GenBank/DDBJ databases">
        <title>Novel microbial diversity and functional potential in the marine mammal oral microbiome.</title>
        <authorList>
            <person name="Dudek N.K."/>
            <person name="Sun C.L."/>
            <person name="Burstein D."/>
            <person name="Kantor R.S."/>
            <person name="Aliaga Goltsman D.S."/>
            <person name="Bik E.M."/>
            <person name="Thomas B.C."/>
            <person name="Banfield J.F."/>
            <person name="Relman D.A."/>
        </authorList>
    </citation>
    <scope>NUCLEOTIDE SEQUENCE [LARGE SCALE GENOMIC DNA]</scope>
    <source>
        <strain evidence="6">DOLJORAL78_47_202</strain>
    </source>
</reference>
<accession>A0A2G6MSV2</accession>
<dbReference type="PANTHER" id="PTHR23407">
    <property type="entry name" value="ATPASE INHIBITOR/5-FORMYLTETRAHYDROFOLATE CYCLO-LIGASE"/>
    <property type="match status" value="1"/>
</dbReference>
<dbReference type="PANTHER" id="PTHR23407:SF1">
    <property type="entry name" value="5-FORMYLTETRAHYDROFOLATE CYCLO-LIGASE"/>
    <property type="match status" value="1"/>
</dbReference>
<comment type="similarity">
    <text evidence="1 5">Belongs to the 5-formyltetrahydrofolate cyclo-ligase family.</text>
</comment>
<gene>
    <name evidence="6" type="ORF">CSA25_02265</name>
</gene>
<evidence type="ECO:0000256" key="3">
    <source>
        <dbReference type="ARBA" id="ARBA00022840"/>
    </source>
</evidence>
<dbReference type="NCBIfam" id="TIGR02727">
    <property type="entry name" value="MTHFS_bact"/>
    <property type="match status" value="1"/>
</dbReference>
<comment type="cofactor">
    <cofactor evidence="5">
        <name>Mg(2+)</name>
        <dbReference type="ChEBI" id="CHEBI:18420"/>
    </cofactor>
</comment>
<keyword evidence="5" id="KW-0460">Magnesium</keyword>
<dbReference type="GO" id="GO:0046872">
    <property type="term" value="F:metal ion binding"/>
    <property type="evidence" value="ECO:0007669"/>
    <property type="project" value="UniProtKB-KW"/>
</dbReference>
<protein>
    <recommendedName>
        <fullName evidence="5">5-formyltetrahydrofolate cyclo-ligase</fullName>
        <ecNumber evidence="5">6.3.3.2</ecNumber>
    </recommendedName>
</protein>
<dbReference type="InterPro" id="IPR037171">
    <property type="entry name" value="NagB/RpiA_transferase-like"/>
</dbReference>
<evidence type="ECO:0000256" key="4">
    <source>
        <dbReference type="PIRSR" id="PIRSR006806-1"/>
    </source>
</evidence>
<dbReference type="AlphaFoldDB" id="A0A2G6MSV2"/>
<evidence type="ECO:0000256" key="5">
    <source>
        <dbReference type="RuleBase" id="RU361279"/>
    </source>
</evidence>
<sequence>MDEVKSCKNSTLSQVAERMNALSPEQIEEKYNIIENKLFEFANFLESHQVLMYPPGSKEIPTEKIIRKAMEIEKSIILPVFTDVKNMFLLYKISHFDKDLVPNAHDMLEPNPERCKKIALDDVDIAIIPGLAFDDKGGRMGFGNNYYAKLITKLPETCRKVSLAYEEQIVDQIQMESRKYTVDIIITDTRVIYKI</sequence>
<keyword evidence="2 4" id="KW-0547">Nucleotide-binding</keyword>
<feature type="binding site" evidence="4">
    <location>
        <position position="59"/>
    </location>
    <ligand>
        <name>substrate</name>
    </ligand>
</feature>
<dbReference type="GO" id="GO:0035999">
    <property type="term" value="P:tetrahydrofolate interconversion"/>
    <property type="evidence" value="ECO:0007669"/>
    <property type="project" value="TreeGrafter"/>
</dbReference>
<dbReference type="GO" id="GO:0030272">
    <property type="term" value="F:5-formyltetrahydrofolate cyclo-ligase activity"/>
    <property type="evidence" value="ECO:0007669"/>
    <property type="project" value="UniProtKB-EC"/>
</dbReference>
<evidence type="ECO:0000313" key="6">
    <source>
        <dbReference type="EMBL" id="PIE63036.1"/>
    </source>
</evidence>
<dbReference type="Gene3D" id="3.40.50.10420">
    <property type="entry name" value="NagB/RpiA/CoA transferase-like"/>
    <property type="match status" value="1"/>
</dbReference>
<keyword evidence="5" id="KW-0479">Metal-binding</keyword>
<dbReference type="Pfam" id="PF01812">
    <property type="entry name" value="5-FTHF_cyc-lig"/>
    <property type="match status" value="1"/>
</dbReference>
<evidence type="ECO:0000313" key="7">
    <source>
        <dbReference type="Proteomes" id="UP000231203"/>
    </source>
</evidence>
<dbReference type="GO" id="GO:0009396">
    <property type="term" value="P:folic acid-containing compound biosynthetic process"/>
    <property type="evidence" value="ECO:0007669"/>
    <property type="project" value="TreeGrafter"/>
</dbReference>
<proteinExistence type="inferred from homology"/>
<dbReference type="EC" id="6.3.3.2" evidence="5"/>
<dbReference type="PIRSF" id="PIRSF006806">
    <property type="entry name" value="FTHF_cligase"/>
    <property type="match status" value="1"/>
</dbReference>
<keyword evidence="6" id="KW-0436">Ligase</keyword>
<dbReference type="EMBL" id="PDTI01000020">
    <property type="protein sequence ID" value="PIE63036.1"/>
    <property type="molecule type" value="Genomic_DNA"/>
</dbReference>
<keyword evidence="3 4" id="KW-0067">ATP-binding</keyword>
<comment type="caution">
    <text evidence="6">The sequence shown here is derived from an EMBL/GenBank/DDBJ whole genome shotgun (WGS) entry which is preliminary data.</text>
</comment>